<evidence type="ECO:0000256" key="1">
    <source>
        <dbReference type="SAM" id="SignalP"/>
    </source>
</evidence>
<comment type="caution">
    <text evidence="2">The sequence shown here is derived from an EMBL/GenBank/DDBJ whole genome shotgun (WGS) entry which is preliminary data.</text>
</comment>
<proteinExistence type="predicted"/>
<protein>
    <submittedName>
        <fullName evidence="2">Uncharacterized protein</fullName>
    </submittedName>
</protein>
<keyword evidence="1" id="KW-0732">Signal</keyword>
<feature type="signal peptide" evidence="1">
    <location>
        <begin position="1"/>
        <end position="21"/>
    </location>
</feature>
<evidence type="ECO:0000313" key="2">
    <source>
        <dbReference type="EMBL" id="RIJ30610.1"/>
    </source>
</evidence>
<dbReference type="AlphaFoldDB" id="A0A399RG78"/>
<dbReference type="RefSeq" id="WP_119375920.1">
    <property type="nucleotide sequence ID" value="NZ_QWFX01000006.1"/>
</dbReference>
<reference evidence="2 3" key="1">
    <citation type="submission" date="2018-08" db="EMBL/GenBank/DDBJ databases">
        <title>Henriciella mobilis sp. nov., isolated from seawater.</title>
        <authorList>
            <person name="Cheng H."/>
            <person name="Wu Y.-H."/>
            <person name="Xu X.-W."/>
            <person name="Guo L.-L."/>
        </authorList>
    </citation>
    <scope>NUCLEOTIDE SEQUENCE [LARGE SCALE GENOMIC DNA]</scope>
    <source>
        <strain evidence="2 3">JN25</strain>
    </source>
</reference>
<dbReference type="EMBL" id="QWFX01000006">
    <property type="protein sequence ID" value="RIJ30610.1"/>
    <property type="molecule type" value="Genomic_DNA"/>
</dbReference>
<evidence type="ECO:0000313" key="3">
    <source>
        <dbReference type="Proteomes" id="UP000266385"/>
    </source>
</evidence>
<feature type="chain" id="PRO_5017365235" evidence="1">
    <location>
        <begin position="22"/>
        <end position="144"/>
    </location>
</feature>
<accession>A0A399RG78</accession>
<organism evidence="2 3">
    <name type="scientific">Henriciella mobilis</name>
    <dbReference type="NCBI Taxonomy" id="2305467"/>
    <lineage>
        <taxon>Bacteria</taxon>
        <taxon>Pseudomonadati</taxon>
        <taxon>Pseudomonadota</taxon>
        <taxon>Alphaproteobacteria</taxon>
        <taxon>Hyphomonadales</taxon>
        <taxon>Hyphomonadaceae</taxon>
        <taxon>Henriciella</taxon>
    </lineage>
</organism>
<sequence length="144" mass="15419">MKRILIATGLAAGLAAGLAGADEAWNTPIGEVVYDHDTPEGHAVLTYPIEGSDVLGIGYVTGLAGQTEGRGAYSGIWIEPDHAAVERCDFAITDPETGDARWNWGTFDMVFVQPDFPASWVIQRGYCFEQPSEFLTGEPITGGQ</sequence>
<gene>
    <name evidence="2" type="ORF">D1223_08295</name>
</gene>
<dbReference type="Proteomes" id="UP000266385">
    <property type="component" value="Unassembled WGS sequence"/>
</dbReference>
<name>A0A399RG78_9PROT</name>
<dbReference type="OrthoDB" id="572536at2"/>
<keyword evidence="3" id="KW-1185">Reference proteome</keyword>